<dbReference type="HOGENOM" id="CLU_134973_13_1_11"/>
<dbReference type="AlphaFoldDB" id="K0YDN1"/>
<comment type="caution">
    <text evidence="3">The sequence shown here is derived from an EMBL/GenBank/DDBJ whole genome shotgun (WGS) entry which is preliminary data.</text>
</comment>
<keyword evidence="1" id="KW-0479">Metal-binding</keyword>
<dbReference type="RefSeq" id="WP_004601731.1">
    <property type="nucleotide sequence ID" value="NZ_HF541868.1"/>
</dbReference>
<accession>K0YDN1</accession>
<dbReference type="CDD" id="cd00371">
    <property type="entry name" value="HMA"/>
    <property type="match status" value="1"/>
</dbReference>
<dbReference type="PROSITE" id="PS50846">
    <property type="entry name" value="HMA_2"/>
    <property type="match status" value="1"/>
</dbReference>
<dbReference type="eggNOG" id="COG2608">
    <property type="taxonomic scope" value="Bacteria"/>
</dbReference>
<evidence type="ECO:0000313" key="4">
    <source>
        <dbReference type="Proteomes" id="UP000006078"/>
    </source>
</evidence>
<dbReference type="Proteomes" id="UP000006078">
    <property type="component" value="Unassembled WGS sequence"/>
</dbReference>
<sequence>MSTTKNFTVEGMHCQGCVNAVTAEVSGVDGVENVDVDLDSGRLSVTGADVDDAAVRAAVDEAGYQVR</sequence>
<evidence type="ECO:0000256" key="1">
    <source>
        <dbReference type="ARBA" id="ARBA00022723"/>
    </source>
</evidence>
<reference evidence="3 4" key="1">
    <citation type="submission" date="2012-08" db="EMBL/GenBank/DDBJ databases">
        <title>The Genome Sequence of Turicella otitidis ATCC 51513.</title>
        <authorList>
            <consortium name="The Broad Institute Genome Sequencing Platform"/>
            <person name="Earl A."/>
            <person name="Ward D."/>
            <person name="Feldgarden M."/>
            <person name="Gevers D."/>
            <person name="Huys G."/>
            <person name="Walker B."/>
            <person name="Young S.K."/>
            <person name="Zeng Q."/>
            <person name="Gargeya S."/>
            <person name="Fitzgerald M."/>
            <person name="Haas B."/>
            <person name="Abouelleil A."/>
            <person name="Alvarado L."/>
            <person name="Arachchi H.M."/>
            <person name="Berlin A.M."/>
            <person name="Chapman S.B."/>
            <person name="Goldberg J."/>
            <person name="Griggs A."/>
            <person name="Gujja S."/>
            <person name="Hansen M."/>
            <person name="Howarth C."/>
            <person name="Imamovic A."/>
            <person name="Larimer J."/>
            <person name="McCowen C."/>
            <person name="Montmayeur A."/>
            <person name="Murphy C."/>
            <person name="Neiman D."/>
            <person name="Pearson M."/>
            <person name="Priest M."/>
            <person name="Roberts A."/>
            <person name="Saif S."/>
            <person name="Shea T."/>
            <person name="Sisk P."/>
            <person name="Sykes S."/>
            <person name="Wortman J."/>
            <person name="Nusbaum C."/>
            <person name="Birren B."/>
        </authorList>
    </citation>
    <scope>NUCLEOTIDE SEQUENCE [LARGE SCALE GENOMIC DNA]</scope>
    <source>
        <strain evidence="3 4">ATCC 51513</strain>
    </source>
</reference>
<dbReference type="STRING" id="29321.AAV33_02870"/>
<organism evidence="3 4">
    <name type="scientific">Corynebacterium otitidis ATCC 51513</name>
    <dbReference type="NCBI Taxonomy" id="883169"/>
    <lineage>
        <taxon>Bacteria</taxon>
        <taxon>Bacillati</taxon>
        <taxon>Actinomycetota</taxon>
        <taxon>Actinomycetes</taxon>
        <taxon>Mycobacteriales</taxon>
        <taxon>Corynebacteriaceae</taxon>
        <taxon>Corynebacterium</taxon>
    </lineage>
</organism>
<name>K0YDN1_9CORY</name>
<dbReference type="PROSITE" id="PS01047">
    <property type="entry name" value="HMA_1"/>
    <property type="match status" value="1"/>
</dbReference>
<dbReference type="GO" id="GO:0046872">
    <property type="term" value="F:metal ion binding"/>
    <property type="evidence" value="ECO:0007669"/>
    <property type="project" value="UniProtKB-KW"/>
</dbReference>
<dbReference type="InterPro" id="IPR006121">
    <property type="entry name" value="HMA_dom"/>
</dbReference>
<evidence type="ECO:0000259" key="2">
    <source>
        <dbReference type="PROSITE" id="PS50846"/>
    </source>
</evidence>
<dbReference type="InterPro" id="IPR017969">
    <property type="entry name" value="Heavy-metal-associated_CS"/>
</dbReference>
<feature type="domain" description="HMA" evidence="2">
    <location>
        <begin position="3"/>
        <end position="67"/>
    </location>
</feature>
<dbReference type="InterPro" id="IPR036163">
    <property type="entry name" value="HMA_dom_sf"/>
</dbReference>
<evidence type="ECO:0000313" key="3">
    <source>
        <dbReference type="EMBL" id="EJZ81263.1"/>
    </source>
</evidence>
<proteinExistence type="predicted"/>
<dbReference type="Pfam" id="PF00403">
    <property type="entry name" value="HMA"/>
    <property type="match status" value="1"/>
</dbReference>
<gene>
    <name evidence="3" type="ORF">HMPREF9719_01841</name>
</gene>
<dbReference type="SUPFAM" id="SSF55008">
    <property type="entry name" value="HMA, heavy metal-associated domain"/>
    <property type="match status" value="1"/>
</dbReference>
<dbReference type="OrthoDB" id="9813965at2"/>
<dbReference type="Gene3D" id="3.30.70.100">
    <property type="match status" value="1"/>
</dbReference>
<protein>
    <recommendedName>
        <fullName evidence="2">HMA domain-containing protein</fullName>
    </recommendedName>
</protein>
<keyword evidence="4" id="KW-1185">Reference proteome</keyword>
<dbReference type="EMBL" id="AHAE01000085">
    <property type="protein sequence ID" value="EJZ81263.1"/>
    <property type="molecule type" value="Genomic_DNA"/>
</dbReference>